<dbReference type="EMBL" id="CAJMWZ010006769">
    <property type="protein sequence ID" value="CAE6527411.1"/>
    <property type="molecule type" value="Genomic_DNA"/>
</dbReference>
<accession>A0A8H3HLN5</accession>
<evidence type="ECO:0000313" key="1">
    <source>
        <dbReference type="EMBL" id="CAE6527411.1"/>
    </source>
</evidence>
<proteinExistence type="predicted"/>
<dbReference type="SUPFAM" id="SSF52047">
    <property type="entry name" value="RNI-like"/>
    <property type="match status" value="1"/>
</dbReference>
<comment type="caution">
    <text evidence="1">The sequence shown here is derived from an EMBL/GenBank/DDBJ whole genome shotgun (WGS) entry which is preliminary data.</text>
</comment>
<evidence type="ECO:0008006" key="3">
    <source>
        <dbReference type="Google" id="ProtNLM"/>
    </source>
</evidence>
<dbReference type="InterPro" id="IPR032675">
    <property type="entry name" value="LRR_dom_sf"/>
</dbReference>
<dbReference type="Proteomes" id="UP000663850">
    <property type="component" value="Unassembled WGS sequence"/>
</dbReference>
<protein>
    <recommendedName>
        <fullName evidence="3">F-box domain-containing protein</fullName>
    </recommendedName>
</protein>
<evidence type="ECO:0000313" key="2">
    <source>
        <dbReference type="Proteomes" id="UP000663850"/>
    </source>
</evidence>
<dbReference type="Gene3D" id="3.80.10.10">
    <property type="entry name" value="Ribonuclease Inhibitor"/>
    <property type="match status" value="1"/>
</dbReference>
<sequence>MLHTADANKSITSPTVRHWEKASTSLATALSMYLDLCTLLGANSLKEGMQPKALAMRIDSALDSLHTILDQQLGQARSTLSKTRNTILSPATRLPEKVIAKIFTYVVFSDQGSDRGSVATMEESVIAVYRPLHNLLEVCSVWRNATLARGEFWSIVPVLEYPFPAPKLKNAIDLSLERAGPRELHLAGMLLPNRTVDVEILGKHASRFRTVNIISESQKAIRSMMDILIGSGTPTQLSELSIYQKQISFYSREPVEPDHIYPIYPESLDPNIDTFHDLLHSLSILRVRGTQIHLHMMRSSNLTKLRLQEFNFGYDHIMIIGLKNLLSSTTRLRELELVSVRTLINSGWSLDYTASNWAITVPSLQTLLIQDLYYKTLTYLLASITSRSHNLTLYLTENYYQYPDVEHEKSGSPDLATLDRILKCTPIHTLCIDNTPWLASSQLRDLLKSMPMLETLRLDGRQLLDENWNAIQRPGFQESYYSFPHLINLHLSRVRLDDEEALKKMVASYSGSMKRMVLGAAVLNEANNWAWTSLRGDEEIVTWLREKVPDFQLMDYAYQPPEFQPDQWPLWWSD</sequence>
<name>A0A8H3HLN5_9AGAM</name>
<reference evidence="1" key="1">
    <citation type="submission" date="2021-01" db="EMBL/GenBank/DDBJ databases">
        <authorList>
            <person name="Kaushik A."/>
        </authorList>
    </citation>
    <scope>NUCLEOTIDE SEQUENCE</scope>
    <source>
        <strain evidence="1">Type strain: AG8-Rh-89/</strain>
    </source>
</reference>
<dbReference type="AlphaFoldDB" id="A0A8H3HLN5"/>
<gene>
    <name evidence="1" type="ORF">RDB_LOCUS125780</name>
</gene>
<organism evidence="1 2">
    <name type="scientific">Rhizoctonia solani</name>
    <dbReference type="NCBI Taxonomy" id="456999"/>
    <lineage>
        <taxon>Eukaryota</taxon>
        <taxon>Fungi</taxon>
        <taxon>Dikarya</taxon>
        <taxon>Basidiomycota</taxon>
        <taxon>Agaricomycotina</taxon>
        <taxon>Agaricomycetes</taxon>
        <taxon>Cantharellales</taxon>
        <taxon>Ceratobasidiaceae</taxon>
        <taxon>Rhizoctonia</taxon>
    </lineage>
</organism>